<feature type="transmembrane region" description="Helical" evidence="1">
    <location>
        <begin position="151"/>
        <end position="174"/>
    </location>
</feature>
<sequence>MQTLALPISYHFRIYQAQLSLFLVLGVVVAVLLYPFRETGQPYAAEFVYSSFVFGEILLPPTLGWLASGIMLRDPFREVVLTTPYSQGRLTLERLSVLLIAALLTWLVFVIFIWSLAEQPQMNFLKLGLASLPVTLLFGATGLWSGLRLRAWVGGGFCVTLLWGSALLFHKAWLSLPFLFPFLTYFAAEHGQHPAWWANRLLLCVVSGVLIFDTCRLVNNEELLLSAGREDV</sequence>
<keyword evidence="1" id="KW-0472">Membrane</keyword>
<feature type="transmembrane region" description="Helical" evidence="1">
    <location>
        <begin position="95"/>
        <end position="117"/>
    </location>
</feature>
<feature type="transmembrane region" description="Helical" evidence="1">
    <location>
        <begin position="194"/>
        <end position="212"/>
    </location>
</feature>
<keyword evidence="1" id="KW-0812">Transmembrane</keyword>
<name>A0A6B1D2P7_9CHLR</name>
<accession>A0A6B1D2P7</accession>
<gene>
    <name evidence="2" type="ORF">F4X14_02070</name>
</gene>
<evidence type="ECO:0000256" key="1">
    <source>
        <dbReference type="SAM" id="Phobius"/>
    </source>
</evidence>
<feature type="transmembrane region" description="Helical" evidence="1">
    <location>
        <begin position="47"/>
        <end position="67"/>
    </location>
</feature>
<feature type="transmembrane region" description="Helical" evidence="1">
    <location>
        <begin position="123"/>
        <end position="144"/>
    </location>
</feature>
<dbReference type="AlphaFoldDB" id="A0A6B1D2P7"/>
<comment type="caution">
    <text evidence="2">The sequence shown here is derived from an EMBL/GenBank/DDBJ whole genome shotgun (WGS) entry which is preliminary data.</text>
</comment>
<reference evidence="2" key="1">
    <citation type="submission" date="2019-09" db="EMBL/GenBank/DDBJ databases">
        <title>Characterisation of the sponge microbiome using genome-centric metagenomics.</title>
        <authorList>
            <person name="Engelberts J.P."/>
            <person name="Robbins S.J."/>
            <person name="De Goeij J.M."/>
            <person name="Aranda M."/>
            <person name="Bell S.C."/>
            <person name="Webster N.S."/>
        </authorList>
    </citation>
    <scope>NUCLEOTIDE SEQUENCE</scope>
    <source>
        <strain evidence="2">SB0661_bin_32</strain>
    </source>
</reference>
<keyword evidence="1" id="KW-1133">Transmembrane helix</keyword>
<protein>
    <submittedName>
        <fullName evidence="2">Uncharacterized protein</fullName>
    </submittedName>
</protein>
<proteinExistence type="predicted"/>
<evidence type="ECO:0000313" key="2">
    <source>
        <dbReference type="EMBL" id="MYC93732.1"/>
    </source>
</evidence>
<dbReference type="EMBL" id="VXMH01000014">
    <property type="protein sequence ID" value="MYC93732.1"/>
    <property type="molecule type" value="Genomic_DNA"/>
</dbReference>
<organism evidence="2">
    <name type="scientific">Caldilineaceae bacterium SB0661_bin_32</name>
    <dbReference type="NCBI Taxonomy" id="2605255"/>
    <lineage>
        <taxon>Bacteria</taxon>
        <taxon>Bacillati</taxon>
        <taxon>Chloroflexota</taxon>
        <taxon>Caldilineae</taxon>
        <taxon>Caldilineales</taxon>
        <taxon>Caldilineaceae</taxon>
    </lineage>
</organism>
<feature type="transmembrane region" description="Helical" evidence="1">
    <location>
        <begin position="12"/>
        <end position="35"/>
    </location>
</feature>